<dbReference type="EMBL" id="CM044702">
    <property type="protein sequence ID" value="KAI5678001.1"/>
    <property type="molecule type" value="Genomic_DNA"/>
</dbReference>
<reference evidence="2" key="1">
    <citation type="journal article" date="2023" name="Nat. Plants">
        <title>Single-cell RNA sequencing provides a high-resolution roadmap for understanding the multicellular compartmentation of specialized metabolism.</title>
        <authorList>
            <person name="Sun S."/>
            <person name="Shen X."/>
            <person name="Li Y."/>
            <person name="Li Y."/>
            <person name="Wang S."/>
            <person name="Li R."/>
            <person name="Zhang H."/>
            <person name="Shen G."/>
            <person name="Guo B."/>
            <person name="Wei J."/>
            <person name="Xu J."/>
            <person name="St-Pierre B."/>
            <person name="Chen S."/>
            <person name="Sun C."/>
        </authorList>
    </citation>
    <scope>NUCLEOTIDE SEQUENCE [LARGE SCALE GENOMIC DNA]</scope>
</reference>
<protein>
    <submittedName>
        <fullName evidence="1">Uncharacterized protein</fullName>
    </submittedName>
</protein>
<proteinExistence type="predicted"/>
<comment type="caution">
    <text evidence="1">The sequence shown here is derived from an EMBL/GenBank/DDBJ whole genome shotgun (WGS) entry which is preliminary data.</text>
</comment>
<gene>
    <name evidence="1" type="ORF">M9H77_08951</name>
</gene>
<dbReference type="Proteomes" id="UP001060085">
    <property type="component" value="Linkage Group LG02"/>
</dbReference>
<evidence type="ECO:0000313" key="1">
    <source>
        <dbReference type="EMBL" id="KAI5678001.1"/>
    </source>
</evidence>
<sequence length="928" mass="106026">MEKMRRVPQLIRHIIFTLLLISPLAFSWKKDEFRNCNQTPFCKRARSRKSGSCNLTAADVSISDDGDLIAKLIQKTPETDAINKPLLLSISVYQDGTLRLKIDEDPSLNPPKKRFEVPDVVVDDFLNKKLYLQRLTEEKIDGDSGVSSVIYLDNEYEGVLRHDPFEVFVRQKENKKRVLSINSHGLFDFEQLRQKSEGEDWEEKFRGHTDSRPYGPQSISFDVSFYGADFVYGIPEHATSLALKPTKGPGVEDDYSEPYRLFNLDVFEYLHESPFGLYGSIPFIISHGNCRGSSGFFWLNAAEMQIDVLGKGWNAGEDKIMMPSDEKRIDTLWMSEAGVVDAFFFIGPGPKDVVRQYTSVTGRPSMPQLFATAYHQCRWNYRDEEDVYNVDSKFDEHDIPYDVLWLDIEHTDGKRYFTWDKLLFPNPEEMQSKLAAKGRHMVTIVDPHIKRDDSYHIHKEASENGYYVKDATGKDFDGWCWPGSSSYIDMVNPQIRSWWGGKFSYDNYVGSTPSLYIWNDMNEPSVFNGPEVTMPRDALHHGGVEHRELHNAYGYYFHMATSDGLVKRGDGKDRPFVLSRAFFPGSQRYGAVWTGDNTAEWDQLRVSVPMILTLGLTGMSFSGADVGGFFGNPETELLVRWYQVGAYYPFFRAHAHHDTKRREPWLFGERNTELISEAIRTRYIYLPYFYTLFREANTSGTPVMRPLWMEFPDDEETYSNDEAFMVGNSLLVQGIYIAQTKQVSVYLPGEQSWYDMRTGTAYKGGKRYKLDVSEESIPSFQRAGTIVPRKDRSRRSSTQMENDPYTLVIALNSTQEAEGELYMDDGKSFEFLKGAYIHRRFTFSNGVLTSSSASAIAGENKYSTDCTVERILLLGGSSRSKSVLVEPSNEKVGIELGPLRLQGGQSPSVLTIRKPKVRIADDWSIKIL</sequence>
<organism evidence="1 2">
    <name type="scientific">Catharanthus roseus</name>
    <name type="common">Madagascar periwinkle</name>
    <name type="synonym">Vinca rosea</name>
    <dbReference type="NCBI Taxonomy" id="4058"/>
    <lineage>
        <taxon>Eukaryota</taxon>
        <taxon>Viridiplantae</taxon>
        <taxon>Streptophyta</taxon>
        <taxon>Embryophyta</taxon>
        <taxon>Tracheophyta</taxon>
        <taxon>Spermatophyta</taxon>
        <taxon>Magnoliopsida</taxon>
        <taxon>eudicotyledons</taxon>
        <taxon>Gunneridae</taxon>
        <taxon>Pentapetalae</taxon>
        <taxon>asterids</taxon>
        <taxon>lamiids</taxon>
        <taxon>Gentianales</taxon>
        <taxon>Apocynaceae</taxon>
        <taxon>Rauvolfioideae</taxon>
        <taxon>Vinceae</taxon>
        <taxon>Catharanthinae</taxon>
        <taxon>Catharanthus</taxon>
    </lineage>
</organism>
<evidence type="ECO:0000313" key="2">
    <source>
        <dbReference type="Proteomes" id="UP001060085"/>
    </source>
</evidence>
<name>A0ACC0BZ96_CATRO</name>
<accession>A0ACC0BZ96</accession>
<keyword evidence="2" id="KW-1185">Reference proteome</keyword>